<name>A0A5R9FYL0_9BACL</name>
<dbReference type="Gene3D" id="2.60.320.10">
    <property type="entry name" value="N-utilization substance G protein NusG, insert domain"/>
    <property type="match status" value="1"/>
</dbReference>
<evidence type="ECO:0000256" key="1">
    <source>
        <dbReference type="SAM" id="Phobius"/>
    </source>
</evidence>
<dbReference type="AlphaFoldDB" id="A0A5R9FYL0"/>
<feature type="transmembrane region" description="Helical" evidence="1">
    <location>
        <begin position="6"/>
        <end position="24"/>
    </location>
</feature>
<dbReference type="CDD" id="cd09911">
    <property type="entry name" value="Lin0431_like"/>
    <property type="match status" value="1"/>
</dbReference>
<comment type="caution">
    <text evidence="2">The sequence shown here is derived from an EMBL/GenBank/DDBJ whole genome shotgun (WGS) entry which is preliminary data.</text>
</comment>
<dbReference type="OrthoDB" id="47603at2"/>
<dbReference type="InterPro" id="IPR038690">
    <property type="entry name" value="NusG_2_sf"/>
</dbReference>
<keyword evidence="1" id="KW-0472">Membrane</keyword>
<evidence type="ECO:0000313" key="3">
    <source>
        <dbReference type="Proteomes" id="UP000309676"/>
    </source>
</evidence>
<reference evidence="2 3" key="1">
    <citation type="submission" date="2019-05" db="EMBL/GenBank/DDBJ databases">
        <authorList>
            <person name="Narsing Rao M.P."/>
            <person name="Li W.J."/>
        </authorList>
    </citation>
    <scope>NUCLEOTIDE SEQUENCE [LARGE SCALE GENOMIC DNA]</scope>
    <source>
        <strain evidence="2 3">SYSU_K30003</strain>
    </source>
</reference>
<keyword evidence="1" id="KW-0812">Transmembrane</keyword>
<dbReference type="RefSeq" id="WP_138198065.1">
    <property type="nucleotide sequence ID" value="NZ_VCIW01000033.1"/>
</dbReference>
<protein>
    <submittedName>
        <fullName evidence="2">NusG domain II-containing protein</fullName>
    </submittedName>
</protein>
<gene>
    <name evidence="2" type="ORF">FE782_30125</name>
</gene>
<dbReference type="Proteomes" id="UP000309676">
    <property type="component" value="Unassembled WGS sequence"/>
</dbReference>
<sequence length="129" mass="14339">MKRGDFWLIGIIVLAAAYFMVAYIRQDHAADRYDGKAYAVVTVDGKPFRTIELTESAERYEIQTEFGYNLLEVKDGGIRMLEADCPDDICIEIGEVRKLGETIVCLPNRVMVEIVGDAEEGGETDAVAT</sequence>
<proteinExistence type="predicted"/>
<keyword evidence="1" id="KW-1133">Transmembrane helix</keyword>
<dbReference type="Pfam" id="PF07009">
    <property type="entry name" value="NusG_II"/>
    <property type="match status" value="1"/>
</dbReference>
<evidence type="ECO:0000313" key="2">
    <source>
        <dbReference type="EMBL" id="TLS48571.1"/>
    </source>
</evidence>
<accession>A0A5R9FYL0</accession>
<organism evidence="2 3">
    <name type="scientific">Paenibacillus antri</name>
    <dbReference type="NCBI Taxonomy" id="2582848"/>
    <lineage>
        <taxon>Bacteria</taxon>
        <taxon>Bacillati</taxon>
        <taxon>Bacillota</taxon>
        <taxon>Bacilli</taxon>
        <taxon>Bacillales</taxon>
        <taxon>Paenibacillaceae</taxon>
        <taxon>Paenibacillus</taxon>
    </lineage>
</organism>
<dbReference type="EMBL" id="VCIW01000033">
    <property type="protein sequence ID" value="TLS48571.1"/>
    <property type="molecule type" value="Genomic_DNA"/>
</dbReference>
<keyword evidence="3" id="KW-1185">Reference proteome</keyword>